<evidence type="ECO:0000256" key="1">
    <source>
        <dbReference type="SAM" id="Coils"/>
    </source>
</evidence>
<feature type="region of interest" description="Disordered" evidence="2">
    <location>
        <begin position="247"/>
        <end position="288"/>
    </location>
</feature>
<feature type="transmembrane region" description="Helical" evidence="3">
    <location>
        <begin position="97"/>
        <end position="120"/>
    </location>
</feature>
<reference evidence="5" key="1">
    <citation type="journal article" date="2019" name="Int. J. Syst. Evol. Microbiol.">
        <title>The Global Catalogue of Microorganisms (GCM) 10K type strain sequencing project: providing services to taxonomists for standard genome sequencing and annotation.</title>
        <authorList>
            <consortium name="The Broad Institute Genomics Platform"/>
            <consortium name="The Broad Institute Genome Sequencing Center for Infectious Disease"/>
            <person name="Wu L."/>
            <person name="Ma J."/>
        </authorList>
    </citation>
    <scope>NUCLEOTIDE SEQUENCE [LARGE SCALE GENOMIC DNA]</scope>
    <source>
        <strain evidence="5">CGMCC-1.15741</strain>
    </source>
</reference>
<name>A0ABW1S8B8_9PROT</name>
<evidence type="ECO:0008006" key="6">
    <source>
        <dbReference type="Google" id="ProtNLM"/>
    </source>
</evidence>
<comment type="caution">
    <text evidence="4">The sequence shown here is derived from an EMBL/GenBank/DDBJ whole genome shotgun (WGS) entry which is preliminary data.</text>
</comment>
<protein>
    <recommendedName>
        <fullName evidence="6">Chromosome partition protein Smc</fullName>
    </recommendedName>
</protein>
<accession>A0ABW1S8B8</accession>
<feature type="transmembrane region" description="Helical" evidence="3">
    <location>
        <begin position="522"/>
        <end position="542"/>
    </location>
</feature>
<organism evidence="4 5">
    <name type="scientific">Ponticaulis profundi</name>
    <dbReference type="NCBI Taxonomy" id="2665222"/>
    <lineage>
        <taxon>Bacteria</taxon>
        <taxon>Pseudomonadati</taxon>
        <taxon>Pseudomonadota</taxon>
        <taxon>Alphaproteobacteria</taxon>
        <taxon>Hyphomonadales</taxon>
        <taxon>Hyphomonadaceae</taxon>
        <taxon>Ponticaulis</taxon>
    </lineage>
</organism>
<feature type="region of interest" description="Disordered" evidence="2">
    <location>
        <begin position="567"/>
        <end position="589"/>
    </location>
</feature>
<feature type="compositionally biased region" description="Basic and acidic residues" evidence="2">
    <location>
        <begin position="249"/>
        <end position="275"/>
    </location>
</feature>
<proteinExistence type="predicted"/>
<dbReference type="Proteomes" id="UP001596303">
    <property type="component" value="Unassembled WGS sequence"/>
</dbReference>
<evidence type="ECO:0000256" key="3">
    <source>
        <dbReference type="SAM" id="Phobius"/>
    </source>
</evidence>
<feature type="transmembrane region" description="Helical" evidence="3">
    <location>
        <begin position="64"/>
        <end position="85"/>
    </location>
</feature>
<evidence type="ECO:0000256" key="2">
    <source>
        <dbReference type="SAM" id="MobiDB-lite"/>
    </source>
</evidence>
<feature type="transmembrane region" description="Helical" evidence="3">
    <location>
        <begin position="12"/>
        <end position="33"/>
    </location>
</feature>
<evidence type="ECO:0000313" key="4">
    <source>
        <dbReference type="EMBL" id="MFC6197915.1"/>
    </source>
</evidence>
<keyword evidence="3" id="KW-0812">Transmembrane</keyword>
<dbReference type="RefSeq" id="WP_377377524.1">
    <property type="nucleotide sequence ID" value="NZ_JBHSSW010000009.1"/>
</dbReference>
<evidence type="ECO:0000313" key="5">
    <source>
        <dbReference type="Proteomes" id="UP001596303"/>
    </source>
</evidence>
<dbReference type="EMBL" id="JBHSSW010000009">
    <property type="protein sequence ID" value="MFC6197915.1"/>
    <property type="molecule type" value="Genomic_DNA"/>
</dbReference>
<keyword evidence="3" id="KW-0472">Membrane</keyword>
<keyword evidence="5" id="KW-1185">Reference proteome</keyword>
<keyword evidence="3" id="KW-1133">Transmembrane helix</keyword>
<feature type="coiled-coil region" evidence="1">
    <location>
        <begin position="294"/>
        <end position="366"/>
    </location>
</feature>
<gene>
    <name evidence="4" type="ORF">ACFQDM_07490</name>
</gene>
<keyword evidence="1" id="KW-0175">Coiled coil</keyword>
<sequence length="589" mass="65284">MSEKKDSEHSSLGFRSAVIASLVLSVVSFLTTWSGLRAADPIQNRIANGESLEGIGFWQGAESLAITLGLSFGIQALMLALAWIASRLVMVEQRKRWALISSIFLGYFAALSISVTFSYVDLFDRMFSTQKSDWSSETIRERGDVIVEQLVEDLEDEARKTRSEFASLQASFQAQINLLSDASTSQRQLILAELDARQADLEEYLTRIGSAKAEARKAAVSRDIRVAQLRESVAQFESKVSELSAQQSELRENVDELDAQSREKSDQKLLEERGAQESGQSGRGPVWRELDREHDIIKANLEVAENRLERVERELENAQQALLSGRQQLATVTSSTDDAEVDNALNAENDVRVAFLEEEIRALKQQADALDLPPLDLGAGRISEEQINQVETTCTQIKSELIAARTSGTTDSESPLSNFNPDSIDCTSGGAFDTARRLFALEDSIEMVETNCRATDSEVYATLSGGELLQYIRGACINQSALSASRKANYLEDLRRVSRTRDPDAAPIAYAFVALQDRETQAIFAFCLALAADMLILIVSLFGNAGHHHLEPAPAEYRLPYRERREPALFGHDDDNDLNDGPTDPRYRS</sequence>